<dbReference type="EMBL" id="JQBS01000007">
    <property type="protein sequence ID" value="KRN57252.1"/>
    <property type="molecule type" value="Genomic_DNA"/>
</dbReference>
<dbReference type="InterPro" id="IPR005025">
    <property type="entry name" value="FMN_Rdtase-like_dom"/>
</dbReference>
<protein>
    <submittedName>
        <fullName evidence="5">Flavodoxin-like fold family protein</fullName>
    </submittedName>
</protein>
<dbReference type="PANTHER" id="PTHR43278">
    <property type="entry name" value="NAD(P)H-DEPENDENT FMN-CONTAINING OXIDOREDUCTASE YWQN-RELATED"/>
    <property type="match status" value="1"/>
</dbReference>
<dbReference type="PATRIC" id="fig|1449336.4.peg.236"/>
<keyword evidence="6" id="KW-1185">Reference proteome</keyword>
<dbReference type="InterPro" id="IPR051796">
    <property type="entry name" value="ISF_SsuE-like"/>
</dbReference>
<keyword evidence="1" id="KW-0285">Flavoprotein</keyword>
<dbReference type="Proteomes" id="UP000051658">
    <property type="component" value="Unassembled WGS sequence"/>
</dbReference>
<comment type="caution">
    <text evidence="5">The sequence shown here is derived from an EMBL/GenBank/DDBJ whole genome shotgun (WGS) entry which is preliminary data.</text>
</comment>
<evidence type="ECO:0000256" key="2">
    <source>
        <dbReference type="ARBA" id="ARBA00022643"/>
    </source>
</evidence>
<evidence type="ECO:0000259" key="4">
    <source>
        <dbReference type="Pfam" id="PF03358"/>
    </source>
</evidence>
<proteinExistence type="predicted"/>
<organism evidence="5 6">
    <name type="scientific">Carnobacterium divergens DSM 20623</name>
    <dbReference type="NCBI Taxonomy" id="1449336"/>
    <lineage>
        <taxon>Bacteria</taxon>
        <taxon>Bacillati</taxon>
        <taxon>Bacillota</taxon>
        <taxon>Bacilli</taxon>
        <taxon>Lactobacillales</taxon>
        <taxon>Carnobacteriaceae</taxon>
        <taxon>Carnobacterium</taxon>
    </lineage>
</organism>
<feature type="domain" description="NADPH-dependent FMN reductase-like" evidence="4">
    <location>
        <begin position="2"/>
        <end position="94"/>
    </location>
</feature>
<evidence type="ECO:0000256" key="1">
    <source>
        <dbReference type="ARBA" id="ARBA00022630"/>
    </source>
</evidence>
<gene>
    <name evidence="5" type="ORF">IV74_GL000233</name>
</gene>
<evidence type="ECO:0000256" key="3">
    <source>
        <dbReference type="SAM" id="Phobius"/>
    </source>
</evidence>
<dbReference type="SUPFAM" id="SSF52218">
    <property type="entry name" value="Flavoproteins"/>
    <property type="match status" value="1"/>
</dbReference>
<keyword evidence="3" id="KW-0812">Transmembrane</keyword>
<name>A0A0R2I628_CARDV</name>
<dbReference type="eggNOG" id="COG0431">
    <property type="taxonomic scope" value="Bacteria"/>
</dbReference>
<reference evidence="5 6" key="1">
    <citation type="journal article" date="2015" name="Genome Announc.">
        <title>Expanding the biotechnology potential of lactobacilli through comparative genomics of 213 strains and associated genera.</title>
        <authorList>
            <person name="Sun Z."/>
            <person name="Harris H.M."/>
            <person name="McCann A."/>
            <person name="Guo C."/>
            <person name="Argimon S."/>
            <person name="Zhang W."/>
            <person name="Yang X."/>
            <person name="Jeffery I.B."/>
            <person name="Cooney J.C."/>
            <person name="Kagawa T.F."/>
            <person name="Liu W."/>
            <person name="Song Y."/>
            <person name="Salvetti E."/>
            <person name="Wrobel A."/>
            <person name="Rasinkangas P."/>
            <person name="Parkhill J."/>
            <person name="Rea M.C."/>
            <person name="O'Sullivan O."/>
            <person name="Ritari J."/>
            <person name="Douillard F.P."/>
            <person name="Paul Ross R."/>
            <person name="Yang R."/>
            <person name="Briner A.E."/>
            <person name="Felis G.E."/>
            <person name="de Vos W.M."/>
            <person name="Barrangou R."/>
            <person name="Klaenhammer T.R."/>
            <person name="Caufield P.W."/>
            <person name="Cui Y."/>
            <person name="Zhang H."/>
            <person name="O'Toole P.W."/>
        </authorList>
    </citation>
    <scope>NUCLEOTIDE SEQUENCE [LARGE SCALE GENOMIC DNA]</scope>
    <source>
        <strain evidence="5 6">DSM 20623</strain>
    </source>
</reference>
<keyword evidence="3" id="KW-1133">Transmembrane helix</keyword>
<dbReference type="RefSeq" id="WP_034571227.1">
    <property type="nucleotide sequence ID" value="NZ_JQBS01000007.1"/>
</dbReference>
<dbReference type="GO" id="GO:0016491">
    <property type="term" value="F:oxidoreductase activity"/>
    <property type="evidence" value="ECO:0007669"/>
    <property type="project" value="InterPro"/>
</dbReference>
<dbReference type="PANTHER" id="PTHR43278:SF4">
    <property type="entry name" value="NAD(P)H-DEPENDENT FMN-CONTAINING OXIDOREDUCTASE YWQN-RELATED"/>
    <property type="match status" value="1"/>
</dbReference>
<evidence type="ECO:0000313" key="5">
    <source>
        <dbReference type="EMBL" id="KRN57252.1"/>
    </source>
</evidence>
<evidence type="ECO:0000313" key="6">
    <source>
        <dbReference type="Proteomes" id="UP000051658"/>
    </source>
</evidence>
<dbReference type="Gene3D" id="3.40.50.360">
    <property type="match status" value="1"/>
</dbReference>
<accession>A0A0R2I628</accession>
<sequence>MTKVLGILGTSNKFGITAQMLQAVLAGAKSDGCDVEMICLADYPLEMNPSKEHNQILDQLHHKMLASECLIFATPTYWKDVSGLMKQFLDCMRSRMVRFGKKDGEMLPDLYAKKKYILLTNCYTKTLENCVTGVTDSTFIVMDRVCTTAGMELVGEAVTTNTFAMKELPDWKHAECVNLGKKIQISIEKRDFTVKRYIQLFFMLAFSTLITMGIQSLIENWLPITGFWGNYVTFVLIFFILLSVVLHYFSVKNINATNYK</sequence>
<feature type="transmembrane region" description="Helical" evidence="3">
    <location>
        <begin position="197"/>
        <end position="218"/>
    </location>
</feature>
<dbReference type="AlphaFoldDB" id="A0A0R2I628"/>
<keyword evidence="3" id="KW-0472">Membrane</keyword>
<keyword evidence="2" id="KW-0288">FMN</keyword>
<dbReference type="InterPro" id="IPR029039">
    <property type="entry name" value="Flavoprotein-like_sf"/>
</dbReference>
<dbReference type="Pfam" id="PF03358">
    <property type="entry name" value="FMN_red"/>
    <property type="match status" value="1"/>
</dbReference>
<feature type="transmembrane region" description="Helical" evidence="3">
    <location>
        <begin position="230"/>
        <end position="251"/>
    </location>
</feature>
<dbReference type="GeneID" id="89588229"/>